<evidence type="ECO:0000313" key="4">
    <source>
        <dbReference type="Proteomes" id="UP000469346"/>
    </source>
</evidence>
<feature type="region of interest" description="Disordered" evidence="1">
    <location>
        <begin position="164"/>
        <end position="189"/>
    </location>
</feature>
<dbReference type="EMBL" id="JAAGRR010000268">
    <property type="protein sequence ID" value="NDY43656.1"/>
    <property type="molecule type" value="Genomic_DNA"/>
</dbReference>
<organism evidence="3 4">
    <name type="scientific">Dissulfurirhabdus thermomarina</name>
    <dbReference type="NCBI Taxonomy" id="1765737"/>
    <lineage>
        <taxon>Bacteria</taxon>
        <taxon>Deltaproteobacteria</taxon>
        <taxon>Dissulfurirhabdaceae</taxon>
        <taxon>Dissulfurirhabdus</taxon>
    </lineage>
</organism>
<protein>
    <recommendedName>
        <fullName evidence="2">FlgO domain-containing protein</fullName>
    </recommendedName>
</protein>
<name>A0A6N9TYY1_DISTH</name>
<dbReference type="Pfam" id="PF17680">
    <property type="entry name" value="FlgO"/>
    <property type="match status" value="1"/>
</dbReference>
<feature type="non-terminal residue" evidence="3">
    <location>
        <position position="1"/>
    </location>
</feature>
<dbReference type="AlphaFoldDB" id="A0A6N9TYY1"/>
<evidence type="ECO:0000256" key="1">
    <source>
        <dbReference type="SAM" id="MobiDB-lite"/>
    </source>
</evidence>
<evidence type="ECO:0000313" key="3">
    <source>
        <dbReference type="EMBL" id="NDY43656.1"/>
    </source>
</evidence>
<reference evidence="3 4" key="1">
    <citation type="submission" date="2020-02" db="EMBL/GenBank/DDBJ databases">
        <title>Comparative genomics of sulfur disproportionating microorganisms.</title>
        <authorList>
            <person name="Ward L.M."/>
            <person name="Bertran E."/>
            <person name="Johnston D.T."/>
        </authorList>
    </citation>
    <scope>NUCLEOTIDE SEQUENCE [LARGE SCALE GENOMIC DNA]</scope>
    <source>
        <strain evidence="3 4">DSM 100025</strain>
    </source>
</reference>
<gene>
    <name evidence="3" type="ORF">G3N55_12515</name>
</gene>
<accession>A0A6N9TYY1</accession>
<evidence type="ECO:0000259" key="2">
    <source>
        <dbReference type="Pfam" id="PF17680"/>
    </source>
</evidence>
<feature type="domain" description="FlgO" evidence="2">
    <location>
        <begin position="23"/>
        <end position="151"/>
    </location>
</feature>
<comment type="caution">
    <text evidence="3">The sequence shown here is derived from an EMBL/GenBank/DDBJ whole genome shotgun (WGS) entry which is preliminary data.</text>
</comment>
<dbReference type="RefSeq" id="WP_163300041.1">
    <property type="nucleotide sequence ID" value="NZ_JAAGRR010000268.1"/>
</dbReference>
<proteinExistence type="predicted"/>
<dbReference type="InterPro" id="IPR041215">
    <property type="entry name" value="FlgO_dom"/>
</dbReference>
<keyword evidence="4" id="KW-1185">Reference proteome</keyword>
<dbReference type="Proteomes" id="UP000469346">
    <property type="component" value="Unassembled WGS sequence"/>
</dbReference>
<sequence>PGVRAAPAPPPDPARDFNRRIHELAAELLQNLDHGANPENPIVVATFVDLNRLYRTTPFGRYVAEQLMGELQRAGFRVLEVRKTASIIVSEDHGEYGLSRDVREIARKASARHVLVGTYVARGGHILLNARLVSNDDSVVVSSAAAALQRDTFLDRMLWPASDPKEQPPVSMPVKGYGESPSVRILTGP</sequence>